<dbReference type="InterPro" id="IPR040111">
    <property type="entry name" value="ODAD4"/>
</dbReference>
<organism evidence="1 2">
    <name type="scientific">Aphis craccivora</name>
    <name type="common">Cowpea aphid</name>
    <dbReference type="NCBI Taxonomy" id="307492"/>
    <lineage>
        <taxon>Eukaryota</taxon>
        <taxon>Metazoa</taxon>
        <taxon>Ecdysozoa</taxon>
        <taxon>Arthropoda</taxon>
        <taxon>Hexapoda</taxon>
        <taxon>Insecta</taxon>
        <taxon>Pterygota</taxon>
        <taxon>Neoptera</taxon>
        <taxon>Paraneoptera</taxon>
        <taxon>Hemiptera</taxon>
        <taxon>Sternorrhyncha</taxon>
        <taxon>Aphidomorpha</taxon>
        <taxon>Aphidoidea</taxon>
        <taxon>Aphididae</taxon>
        <taxon>Aphidini</taxon>
        <taxon>Aphis</taxon>
        <taxon>Aphis</taxon>
    </lineage>
</organism>
<protein>
    <submittedName>
        <fullName evidence="1">Tetratricopeptide repeat protein 25-like</fullName>
    </submittedName>
</protein>
<reference evidence="1 2" key="1">
    <citation type="submission" date="2019-08" db="EMBL/GenBank/DDBJ databases">
        <title>Whole genome of Aphis craccivora.</title>
        <authorList>
            <person name="Voronova N.V."/>
            <person name="Shulinski R.S."/>
            <person name="Bandarenka Y.V."/>
            <person name="Zhorov D.G."/>
            <person name="Warner D."/>
        </authorList>
    </citation>
    <scope>NUCLEOTIDE SEQUENCE [LARGE SCALE GENOMIC DNA]</scope>
    <source>
        <strain evidence="1">180601</strain>
        <tissue evidence="1">Whole Body</tissue>
    </source>
</reference>
<keyword evidence="2" id="KW-1185">Reference proteome</keyword>
<comment type="caution">
    <text evidence="1">The sequence shown here is derived from an EMBL/GenBank/DDBJ whole genome shotgun (WGS) entry which is preliminary data.</text>
</comment>
<dbReference type="Gene3D" id="1.25.40.10">
    <property type="entry name" value="Tetratricopeptide repeat domain"/>
    <property type="match status" value="1"/>
</dbReference>
<gene>
    <name evidence="1" type="ORF">FWK35_00016777</name>
</gene>
<name>A0A6G0YHR4_APHCR</name>
<dbReference type="PANTHER" id="PTHR23040">
    <property type="match status" value="1"/>
</dbReference>
<proteinExistence type="predicted"/>
<evidence type="ECO:0000313" key="1">
    <source>
        <dbReference type="EMBL" id="KAF0755925.1"/>
    </source>
</evidence>
<accession>A0A6G0YHR4</accession>
<dbReference type="SUPFAM" id="SSF48452">
    <property type="entry name" value="TPR-like"/>
    <property type="match status" value="1"/>
</dbReference>
<sequence length="530" mass="62098">MFRNEDTGPKLWFNEIWATKSIAKREYQKNNYEIAAEYCEKVLAVSKKDLDTRILLSKCQQQLFKPKLAYANHMLAEEQFPDKLSVLENRASIMLENDEFEKSLITYLNISKKKVQPIDYTLGVLKLSQIINNSTNLSKKKYRERCLGNTVMKLAELGGLDNTEALNSILSKTKLTCKKKKQSFYLGRLAEDKRFFEAVLESGGPRPPFYKAEKKLLNNMKRVVDSLDVAYDQLYKRKQLFIYRCEKPKMKGDRLSTQINNSKLVKDMTHLTICKYLNFITHLLIQNQIKEAKLKTELMIEFMENNSYESDIILDKVYQCFGMAQYVLFQNINRWNIEKNHRRMLIFLGATKSNIPLQESLFGPFEINPKYDLIRTLNKLRARLEKSKSTMEMSFIYYEKAKCYLELGYDNLKNARNRATRCLQLAKEIKNQTWIVNALILLVSIEFQLDNKPKCCHILYKAIAIAYKLQVPGVLIFLEKVAKMIFETNAIHVTRTEKKIKEVLDFMPDVSTRMNAMYKFKRLTTMPINL</sequence>
<dbReference type="InterPro" id="IPR011990">
    <property type="entry name" value="TPR-like_helical_dom_sf"/>
</dbReference>
<dbReference type="OrthoDB" id="10268002at2759"/>
<evidence type="ECO:0000313" key="2">
    <source>
        <dbReference type="Proteomes" id="UP000478052"/>
    </source>
</evidence>
<dbReference type="Proteomes" id="UP000478052">
    <property type="component" value="Unassembled WGS sequence"/>
</dbReference>
<dbReference type="AlphaFoldDB" id="A0A6G0YHR4"/>
<dbReference type="EMBL" id="VUJU01003984">
    <property type="protein sequence ID" value="KAF0755925.1"/>
    <property type="molecule type" value="Genomic_DNA"/>
</dbReference>